<evidence type="ECO:0000256" key="3">
    <source>
        <dbReference type="ARBA" id="ARBA00022448"/>
    </source>
</evidence>
<dbReference type="GO" id="GO:0005886">
    <property type="term" value="C:plasma membrane"/>
    <property type="evidence" value="ECO:0007669"/>
    <property type="project" value="UniProtKB-SubCell"/>
</dbReference>
<keyword evidence="7" id="KW-0472">Membrane</keyword>
<dbReference type="Pfam" id="PF00005">
    <property type="entry name" value="ABC_tran"/>
    <property type="match status" value="1"/>
</dbReference>
<keyword evidence="10" id="KW-1185">Reference proteome</keyword>
<dbReference type="GO" id="GO:0016887">
    <property type="term" value="F:ATP hydrolysis activity"/>
    <property type="evidence" value="ECO:0007669"/>
    <property type="project" value="InterPro"/>
</dbReference>
<evidence type="ECO:0000256" key="2">
    <source>
        <dbReference type="ARBA" id="ARBA00005417"/>
    </source>
</evidence>
<accession>A0A1C2DZD3</accession>
<dbReference type="PROSITE" id="PS50893">
    <property type="entry name" value="ABC_TRANSPORTER_2"/>
    <property type="match status" value="1"/>
</dbReference>
<feature type="domain" description="ABC transporter" evidence="8">
    <location>
        <begin position="18"/>
        <end position="258"/>
    </location>
</feature>
<evidence type="ECO:0000256" key="6">
    <source>
        <dbReference type="ARBA" id="ARBA00022840"/>
    </source>
</evidence>
<dbReference type="PROSITE" id="PS00211">
    <property type="entry name" value="ABC_TRANSPORTER_1"/>
    <property type="match status" value="1"/>
</dbReference>
<dbReference type="GO" id="GO:0015424">
    <property type="term" value="F:ABC-type amino acid transporter activity"/>
    <property type="evidence" value="ECO:0007669"/>
    <property type="project" value="InterPro"/>
</dbReference>
<dbReference type="SMART" id="SM00382">
    <property type="entry name" value="AAA"/>
    <property type="match status" value="1"/>
</dbReference>
<evidence type="ECO:0000256" key="4">
    <source>
        <dbReference type="ARBA" id="ARBA00022475"/>
    </source>
</evidence>
<protein>
    <submittedName>
        <fullName evidence="9">Histidine/lysine/arginine/ornithine ABC transporter ATP-binding protein</fullName>
    </submittedName>
</protein>
<dbReference type="AlphaFoldDB" id="A0A1C2DZD3"/>
<dbReference type="PANTHER" id="PTHR43166:SF35">
    <property type="entry name" value="L-CYSTINE IMPORT ATP-BINDING PROTEIN TCYN"/>
    <property type="match status" value="1"/>
</dbReference>
<dbReference type="Proteomes" id="UP000094412">
    <property type="component" value="Unassembled WGS sequence"/>
</dbReference>
<comment type="subcellular location">
    <subcellularLocation>
        <location evidence="1">Cell membrane</location>
        <topology evidence="1">Peripheral membrane protein</topology>
    </subcellularLocation>
</comment>
<evidence type="ECO:0000256" key="5">
    <source>
        <dbReference type="ARBA" id="ARBA00022741"/>
    </source>
</evidence>
<evidence type="ECO:0000313" key="9">
    <source>
        <dbReference type="EMBL" id="OCX20035.1"/>
    </source>
</evidence>
<dbReference type="GO" id="GO:0005524">
    <property type="term" value="F:ATP binding"/>
    <property type="evidence" value="ECO:0007669"/>
    <property type="project" value="UniProtKB-KW"/>
</dbReference>
<dbReference type="STRING" id="1566387.QV13_09985"/>
<dbReference type="RefSeq" id="WP_024923614.1">
    <property type="nucleotide sequence ID" value="NZ_MDEO01000030.1"/>
</dbReference>
<dbReference type="InterPro" id="IPR003439">
    <property type="entry name" value="ABC_transporter-like_ATP-bd"/>
</dbReference>
<reference evidence="9 10" key="1">
    <citation type="submission" date="2016-08" db="EMBL/GenBank/DDBJ databases">
        <title>Whole genome sequence of Mesorhizobium sp. strain UASWS1009 isolated from industrial sewage.</title>
        <authorList>
            <person name="Crovadore J."/>
            <person name="Calmin G."/>
            <person name="Chablais R."/>
            <person name="Cochard B."/>
            <person name="Lefort F."/>
        </authorList>
    </citation>
    <scope>NUCLEOTIDE SEQUENCE [LARGE SCALE GENOMIC DNA]</scope>
    <source>
        <strain evidence="9 10">UASWS1009</strain>
    </source>
</reference>
<keyword evidence="5" id="KW-0547">Nucleotide-binding</keyword>
<keyword evidence="4" id="KW-1003">Cell membrane</keyword>
<dbReference type="Gene3D" id="3.40.50.300">
    <property type="entry name" value="P-loop containing nucleotide triphosphate hydrolases"/>
    <property type="match status" value="1"/>
</dbReference>
<keyword evidence="6 9" id="KW-0067">ATP-binding</keyword>
<dbReference type="SUPFAM" id="SSF52540">
    <property type="entry name" value="P-loop containing nucleoside triphosphate hydrolases"/>
    <property type="match status" value="1"/>
</dbReference>
<keyword evidence="3" id="KW-0813">Transport</keyword>
<dbReference type="InterPro" id="IPR017871">
    <property type="entry name" value="ABC_transporter-like_CS"/>
</dbReference>
<dbReference type="InterPro" id="IPR027417">
    <property type="entry name" value="P-loop_NTPase"/>
</dbReference>
<dbReference type="FunFam" id="3.40.50.300:FF:000020">
    <property type="entry name" value="Amino acid ABC transporter ATP-binding component"/>
    <property type="match status" value="1"/>
</dbReference>
<dbReference type="InterPro" id="IPR050086">
    <property type="entry name" value="MetN_ABC_transporter-like"/>
</dbReference>
<comment type="similarity">
    <text evidence="2">Belongs to the ABC transporter superfamily.</text>
</comment>
<organism evidence="9 10">
    <name type="scientific">Mesorhizobium hungaricum</name>
    <dbReference type="NCBI Taxonomy" id="1566387"/>
    <lineage>
        <taxon>Bacteria</taxon>
        <taxon>Pseudomonadati</taxon>
        <taxon>Pseudomonadota</taxon>
        <taxon>Alphaproteobacteria</taxon>
        <taxon>Hyphomicrobiales</taxon>
        <taxon>Phyllobacteriaceae</taxon>
        <taxon>Mesorhizobium</taxon>
    </lineage>
</organism>
<dbReference type="PANTHER" id="PTHR43166">
    <property type="entry name" value="AMINO ACID IMPORT ATP-BINDING PROTEIN"/>
    <property type="match status" value="1"/>
</dbReference>
<name>A0A1C2DZD3_9HYPH</name>
<evidence type="ECO:0000259" key="8">
    <source>
        <dbReference type="PROSITE" id="PS50893"/>
    </source>
</evidence>
<dbReference type="PIRSF" id="PIRSF039085">
    <property type="entry name" value="ABC_ATPase_HisP"/>
    <property type="match status" value="1"/>
</dbReference>
<comment type="caution">
    <text evidence="9">The sequence shown here is derived from an EMBL/GenBank/DDBJ whole genome shotgun (WGS) entry which is preliminary data.</text>
</comment>
<evidence type="ECO:0000256" key="7">
    <source>
        <dbReference type="ARBA" id="ARBA00023136"/>
    </source>
</evidence>
<dbReference type="InterPro" id="IPR003593">
    <property type="entry name" value="AAA+_ATPase"/>
</dbReference>
<dbReference type="CDD" id="cd03262">
    <property type="entry name" value="ABC_HisP_GlnQ"/>
    <property type="match status" value="1"/>
</dbReference>
<dbReference type="EMBL" id="MDEO01000030">
    <property type="protein sequence ID" value="OCX20035.1"/>
    <property type="molecule type" value="Genomic_DNA"/>
</dbReference>
<dbReference type="OrthoDB" id="9802264at2"/>
<evidence type="ECO:0000313" key="10">
    <source>
        <dbReference type="Proteomes" id="UP000094412"/>
    </source>
</evidence>
<proteinExistence type="inferred from homology"/>
<sequence length="262" mass="28823">MNTTELPATKPTPAVPTIESRNLRKSFGVVEVLKGVSFKAYEHQVVSIIGASGSGKSTFLRCLNFLEAPSSGQIDFKGRSLEMGAGKVPPQAGIEWLRRRTGMVFQQFNLWSHWTVLENIIKVPIHVHGVPRQQAVQRAMELLAKVGLQEKANAYPASLSGGQQQRVAIARALAVEPELLLFDEPTSALDPELVGEVLAVIRALAKEGRTMLVVTHEMSFAREVSDKVVFFHDGRIEEEGPPAEVLRQPRSPRLGAFLKSVR</sequence>
<evidence type="ECO:0000256" key="1">
    <source>
        <dbReference type="ARBA" id="ARBA00004202"/>
    </source>
</evidence>
<dbReference type="InterPro" id="IPR030679">
    <property type="entry name" value="ABC_ATPase_HisP-typ"/>
</dbReference>
<gene>
    <name evidence="9" type="ORF">QV13_09985</name>
</gene>